<evidence type="ECO:0000313" key="2">
    <source>
        <dbReference type="Proteomes" id="UP000632849"/>
    </source>
</evidence>
<sequence length="152" mass="16881">MTLHPAEAVRLLDEELASVRGPGPARTEEVWHAFLRFADRPFTVPDAPEADGLLVQYGTYAFDGPRAFTLDLVRQFETCDGDGDHAHYDQVHCELRFAPTPELEALGAFDAWCFRDSGDDLAACTGALTSRPSWAVIRALTPTAVRTYRERV</sequence>
<protein>
    <submittedName>
        <fullName evidence="1">Uncharacterized protein</fullName>
    </submittedName>
</protein>
<dbReference type="Proteomes" id="UP000632849">
    <property type="component" value="Unassembled WGS sequence"/>
</dbReference>
<accession>A0A919BLB6</accession>
<dbReference type="RefSeq" id="WP_190041752.1">
    <property type="nucleotide sequence ID" value="NZ_BNBE01000001.1"/>
</dbReference>
<name>A0A919BLB6_STRFL</name>
<keyword evidence="2" id="KW-1185">Reference proteome</keyword>
<evidence type="ECO:0000313" key="1">
    <source>
        <dbReference type="EMBL" id="GHF97910.1"/>
    </source>
</evidence>
<dbReference type="AlphaFoldDB" id="A0A919BLB6"/>
<dbReference type="EMBL" id="BNBE01000001">
    <property type="protein sequence ID" value="GHF97910.1"/>
    <property type="molecule type" value="Genomic_DNA"/>
</dbReference>
<gene>
    <name evidence="1" type="ORF">GCM10017667_30560</name>
</gene>
<reference evidence="1" key="2">
    <citation type="submission" date="2020-09" db="EMBL/GenBank/DDBJ databases">
        <authorList>
            <person name="Sun Q."/>
            <person name="Ohkuma M."/>
        </authorList>
    </citation>
    <scope>NUCLEOTIDE SEQUENCE</scope>
    <source>
        <strain evidence="1">JCM 4122</strain>
    </source>
</reference>
<organism evidence="1 2">
    <name type="scientific">Streptomyces filamentosus</name>
    <name type="common">Streptomyces roseosporus</name>
    <dbReference type="NCBI Taxonomy" id="67294"/>
    <lineage>
        <taxon>Bacteria</taxon>
        <taxon>Bacillati</taxon>
        <taxon>Actinomycetota</taxon>
        <taxon>Actinomycetes</taxon>
        <taxon>Kitasatosporales</taxon>
        <taxon>Streptomycetaceae</taxon>
        <taxon>Streptomyces</taxon>
    </lineage>
</organism>
<reference evidence="1" key="1">
    <citation type="journal article" date="2014" name="Int. J. Syst. Evol. Microbiol.">
        <title>Complete genome sequence of Corynebacterium casei LMG S-19264T (=DSM 44701T), isolated from a smear-ripened cheese.</title>
        <authorList>
            <consortium name="US DOE Joint Genome Institute (JGI-PGF)"/>
            <person name="Walter F."/>
            <person name="Albersmeier A."/>
            <person name="Kalinowski J."/>
            <person name="Ruckert C."/>
        </authorList>
    </citation>
    <scope>NUCLEOTIDE SEQUENCE</scope>
    <source>
        <strain evidence="1">JCM 4122</strain>
    </source>
</reference>
<comment type="caution">
    <text evidence="1">The sequence shown here is derived from an EMBL/GenBank/DDBJ whole genome shotgun (WGS) entry which is preliminary data.</text>
</comment>
<proteinExistence type="predicted"/>